<organism evidence="2 3">
    <name type="scientific">Danxiaibacter flavus</name>
    <dbReference type="NCBI Taxonomy" id="3049108"/>
    <lineage>
        <taxon>Bacteria</taxon>
        <taxon>Pseudomonadati</taxon>
        <taxon>Bacteroidota</taxon>
        <taxon>Chitinophagia</taxon>
        <taxon>Chitinophagales</taxon>
        <taxon>Chitinophagaceae</taxon>
        <taxon>Danxiaibacter</taxon>
    </lineage>
</organism>
<feature type="chain" id="PRO_5047340714" description="DUF4142 domain-containing protein" evidence="1">
    <location>
        <begin position="23"/>
        <end position="164"/>
    </location>
</feature>
<dbReference type="RefSeq" id="WP_369329505.1">
    <property type="nucleotide sequence ID" value="NZ_JAULBC010000003.1"/>
</dbReference>
<evidence type="ECO:0000313" key="3">
    <source>
        <dbReference type="Proteomes" id="UP001560573"/>
    </source>
</evidence>
<evidence type="ECO:0000256" key="1">
    <source>
        <dbReference type="SAM" id="SignalP"/>
    </source>
</evidence>
<feature type="signal peptide" evidence="1">
    <location>
        <begin position="1"/>
        <end position="22"/>
    </location>
</feature>
<sequence>MKWKIVLCFLLAAVFSFNALQALPLSQGFDKAAFYRTMKDGNVDDIDNELSRVDASSFSEKDAYKGTLQMKKAGMIKKAKDKMDLFKSGRIKLETALHGDPNNTEYRFLRLMIQEHAPKVTKYKSQLDEDSEYIKKNYNKLSPDVQEIVKDYSKSSAILHPEDF</sequence>
<dbReference type="EMBL" id="JAULBC010000003">
    <property type="protein sequence ID" value="MEX6688098.1"/>
    <property type="molecule type" value="Genomic_DNA"/>
</dbReference>
<keyword evidence="3" id="KW-1185">Reference proteome</keyword>
<evidence type="ECO:0008006" key="4">
    <source>
        <dbReference type="Google" id="ProtNLM"/>
    </source>
</evidence>
<reference evidence="2 3" key="1">
    <citation type="submission" date="2023-07" db="EMBL/GenBank/DDBJ databases">
        <authorList>
            <person name="Lian W.-H."/>
        </authorList>
    </citation>
    <scope>NUCLEOTIDE SEQUENCE [LARGE SCALE GENOMIC DNA]</scope>
    <source>
        <strain evidence="2 3">SYSU DXS3180</strain>
    </source>
</reference>
<evidence type="ECO:0000313" key="2">
    <source>
        <dbReference type="EMBL" id="MEX6688098.1"/>
    </source>
</evidence>
<protein>
    <recommendedName>
        <fullName evidence="4">DUF4142 domain-containing protein</fullName>
    </recommendedName>
</protein>
<accession>A0ABV3ZHW1</accession>
<gene>
    <name evidence="2" type="ORF">QTN47_11365</name>
</gene>
<comment type="caution">
    <text evidence="2">The sequence shown here is derived from an EMBL/GenBank/DDBJ whole genome shotgun (WGS) entry which is preliminary data.</text>
</comment>
<name>A0ABV3ZHW1_9BACT</name>
<proteinExistence type="predicted"/>
<dbReference type="Proteomes" id="UP001560573">
    <property type="component" value="Unassembled WGS sequence"/>
</dbReference>
<keyword evidence="1" id="KW-0732">Signal</keyword>